<feature type="transmembrane region" description="Helical" evidence="1">
    <location>
        <begin position="213"/>
        <end position="230"/>
    </location>
</feature>
<protein>
    <recommendedName>
        <fullName evidence="4">Polysaccharide biosynthesis protein</fullName>
    </recommendedName>
</protein>
<evidence type="ECO:0000313" key="2">
    <source>
        <dbReference type="EMBL" id="TFI01208.1"/>
    </source>
</evidence>
<dbReference type="EMBL" id="SPKT01000002">
    <property type="protein sequence ID" value="TFI01208.1"/>
    <property type="molecule type" value="Genomic_DNA"/>
</dbReference>
<keyword evidence="1" id="KW-1133">Transmembrane helix</keyword>
<proteinExistence type="predicted"/>
<keyword evidence="3" id="KW-1185">Reference proteome</keyword>
<evidence type="ECO:0008006" key="4">
    <source>
        <dbReference type="Google" id="ProtNLM"/>
    </source>
</evidence>
<name>A0ABY2K220_9MICC</name>
<evidence type="ECO:0000313" key="3">
    <source>
        <dbReference type="Proteomes" id="UP000297477"/>
    </source>
</evidence>
<feature type="transmembrane region" description="Helical" evidence="1">
    <location>
        <begin position="267"/>
        <end position="286"/>
    </location>
</feature>
<organism evidence="2 3">
    <name type="scientific">Micrococcus lylae</name>
    <dbReference type="NCBI Taxonomy" id="1273"/>
    <lineage>
        <taxon>Bacteria</taxon>
        <taxon>Bacillati</taxon>
        <taxon>Actinomycetota</taxon>
        <taxon>Actinomycetes</taxon>
        <taxon>Micrococcales</taxon>
        <taxon>Micrococcaceae</taxon>
        <taxon>Micrococcus</taxon>
    </lineage>
</organism>
<keyword evidence="1" id="KW-0472">Membrane</keyword>
<feature type="transmembrane region" description="Helical" evidence="1">
    <location>
        <begin position="335"/>
        <end position="356"/>
    </location>
</feature>
<dbReference type="RefSeq" id="WP_135103239.1">
    <property type="nucleotide sequence ID" value="NZ_SPKT01000002.1"/>
</dbReference>
<evidence type="ECO:0000256" key="1">
    <source>
        <dbReference type="SAM" id="Phobius"/>
    </source>
</evidence>
<dbReference type="Proteomes" id="UP000297477">
    <property type="component" value="Unassembled WGS sequence"/>
</dbReference>
<reference evidence="2 3" key="1">
    <citation type="submission" date="2019-03" db="EMBL/GenBank/DDBJ databases">
        <title>Reclassification of Micrococcus aloeverae and Micrococcus yunnanensis as later heterotypic synonyms of Micrococcus luteus.</title>
        <authorList>
            <person name="Huang C.-H."/>
        </authorList>
    </citation>
    <scope>NUCLEOTIDE SEQUENCE [LARGE SCALE GENOMIC DNA]</scope>
    <source>
        <strain evidence="2 3">BCRC 12151</strain>
    </source>
</reference>
<keyword evidence="1" id="KW-0812">Transmembrane</keyword>
<sequence length="407" mass="41960">MSISAMVAVPILLGVAGQAVWLSIALGQALGELARVVVIWGWNSVGLARASALEDGARPGFYLDSIPPRLLLCLPAAGAIALATALIPTASPIDFALMASAGMVNGLNGAWIYISAHDPRGLLRYDALPRTIVPLFGVAALALHPEAWLYSTAVLTSNVVAAVIPVVVMRRRLARAGVAYAHPTFTQALTELRAGFSAFVIGLVLVARMSLPVLAAGIASEGIGVVVALADKFIRWGNRALTPFLQFMQTSIPRGTSPLAMRIRRGVLRTIVLSVVTTIGSAIVTWSLSPVISAGEITLSPVESTAVGVVLGAIAFNSITGNSSLVLLGRTRSVAAGGTAALITLACAAYPLTALLGAAGLLLAYAAAEVCITVYLCVLLVVEMRALKRRNLSSALATAAPSPTDGT</sequence>
<feature type="transmembrane region" description="Helical" evidence="1">
    <location>
        <begin position="95"/>
        <end position="115"/>
    </location>
</feature>
<accession>A0ABY2K220</accession>
<comment type="caution">
    <text evidence="2">The sequence shown here is derived from an EMBL/GenBank/DDBJ whole genome shotgun (WGS) entry which is preliminary data.</text>
</comment>
<feature type="transmembrane region" description="Helical" evidence="1">
    <location>
        <begin position="306"/>
        <end position="328"/>
    </location>
</feature>
<feature type="transmembrane region" description="Helical" evidence="1">
    <location>
        <begin position="149"/>
        <end position="168"/>
    </location>
</feature>
<feature type="transmembrane region" description="Helical" evidence="1">
    <location>
        <begin position="362"/>
        <end position="382"/>
    </location>
</feature>
<gene>
    <name evidence="2" type="ORF">E4A49_01775</name>
</gene>
<feature type="transmembrane region" description="Helical" evidence="1">
    <location>
        <begin position="188"/>
        <end position="207"/>
    </location>
</feature>
<feature type="transmembrane region" description="Helical" evidence="1">
    <location>
        <begin position="70"/>
        <end position="89"/>
    </location>
</feature>